<accession>A0A6N2TKL2</accession>
<name>A0A6N2TKL2_9FIRM</name>
<proteinExistence type="predicted"/>
<sequence>MELATKQLTSVGVSEELSEKYMQLFTDLFKNVKYTAKEAKEDKDKNYTVEVEIEPAQIFDGVLEATQAEVESLVTAQAESGRIPSQMKII</sequence>
<evidence type="ECO:0000313" key="1">
    <source>
        <dbReference type="EMBL" id="VYT05252.1"/>
    </source>
</evidence>
<dbReference type="EMBL" id="CACRTG010000012">
    <property type="protein sequence ID" value="VYT05252.1"/>
    <property type="molecule type" value="Genomic_DNA"/>
</dbReference>
<dbReference type="AlphaFoldDB" id="A0A6N2TKL2"/>
<gene>
    <name evidence="1" type="ORF">CNLFYP112_00374</name>
</gene>
<protein>
    <submittedName>
        <fullName evidence="1">Uncharacterized protein</fullName>
    </submittedName>
</protein>
<reference evidence="1" key="1">
    <citation type="submission" date="2019-11" db="EMBL/GenBank/DDBJ databases">
        <authorList>
            <person name="Feng L."/>
        </authorList>
    </citation>
    <scope>NUCLEOTIDE SEQUENCE</scope>
    <source>
        <strain evidence="1">CnexileLFYP112</strain>
    </source>
</reference>
<organism evidence="1">
    <name type="scientific">[Clostridium] nexile</name>
    <dbReference type="NCBI Taxonomy" id="29361"/>
    <lineage>
        <taxon>Bacteria</taxon>
        <taxon>Bacillati</taxon>
        <taxon>Bacillota</taxon>
        <taxon>Clostridia</taxon>
        <taxon>Lachnospirales</taxon>
        <taxon>Lachnospiraceae</taxon>
        <taxon>Tyzzerella</taxon>
    </lineage>
</organism>